<reference evidence="2 3" key="1">
    <citation type="submission" date="2017-10" db="EMBL/GenBank/DDBJ databases">
        <title>Genome sequence of Caulobacter mirabilis FWC38.</title>
        <authorList>
            <person name="Fiebig A."/>
            <person name="Crosson S."/>
        </authorList>
    </citation>
    <scope>NUCLEOTIDE SEQUENCE [LARGE SCALE GENOMIC DNA]</scope>
    <source>
        <strain evidence="2 3">FWC 38</strain>
    </source>
</reference>
<name>A0A2D2AVA2_9CAUL</name>
<sequence length="319" mass="34798">MEAIHGHRVEAECVSRFQAAIAGGLLPAWRLRLPLGQVTRSSSQLPDDEFSRSLFYNEVIRHSGSFYGVVIPLLRSTARHGWITSGRRLGDEDYAEEDVAALQALAPHLQTALDVRRRFGELDLRAAGAMAALDGLGRSVILLDEAGRILFANAAAEPLFDHPRGLRLSGGRLDAADPVLARALARRVDRTALATTPLDGSFEVDLGDERLEITVARLETAHETRLGTPKRAPATMILIDRAEAGRGARRTQLRERFRLTPAEAEFALEIARGEGRQAAAARLGITVATARSHLTSIFGKTGVRRQAALVRLVMDMGRH</sequence>
<accession>A0A2D2AVA2</accession>
<feature type="domain" description="HTH luxR-type" evidence="1">
    <location>
        <begin position="256"/>
        <end position="313"/>
    </location>
</feature>
<dbReference type="SMART" id="SM00421">
    <property type="entry name" value="HTH_LUXR"/>
    <property type="match status" value="1"/>
</dbReference>
<evidence type="ECO:0000313" key="2">
    <source>
        <dbReference type="EMBL" id="ATQ41923.1"/>
    </source>
</evidence>
<protein>
    <recommendedName>
        <fullName evidence="1">HTH luxR-type domain-containing protein</fullName>
    </recommendedName>
</protein>
<dbReference type="Proteomes" id="UP000228945">
    <property type="component" value="Chromosome"/>
</dbReference>
<dbReference type="Gene3D" id="1.10.10.10">
    <property type="entry name" value="Winged helix-like DNA-binding domain superfamily/Winged helix DNA-binding domain"/>
    <property type="match status" value="1"/>
</dbReference>
<dbReference type="SUPFAM" id="SSF46894">
    <property type="entry name" value="C-terminal effector domain of the bipartite response regulators"/>
    <property type="match status" value="1"/>
</dbReference>
<dbReference type="EMBL" id="CP024201">
    <property type="protein sequence ID" value="ATQ41923.1"/>
    <property type="molecule type" value="Genomic_DNA"/>
</dbReference>
<dbReference type="GO" id="GO:0006355">
    <property type="term" value="P:regulation of DNA-templated transcription"/>
    <property type="evidence" value="ECO:0007669"/>
    <property type="project" value="InterPro"/>
</dbReference>
<keyword evidence="3" id="KW-1185">Reference proteome</keyword>
<dbReference type="InterPro" id="IPR036388">
    <property type="entry name" value="WH-like_DNA-bd_sf"/>
</dbReference>
<dbReference type="AlphaFoldDB" id="A0A2D2AVA2"/>
<dbReference type="Gene3D" id="3.30.450.20">
    <property type="entry name" value="PAS domain"/>
    <property type="match status" value="1"/>
</dbReference>
<dbReference type="InterPro" id="IPR000792">
    <property type="entry name" value="Tscrpt_reg_LuxR_C"/>
</dbReference>
<dbReference type="KEGG" id="cmb:CSW64_05605"/>
<gene>
    <name evidence="2" type="ORF">CSW64_05605</name>
</gene>
<proteinExistence type="predicted"/>
<dbReference type="GO" id="GO:0003677">
    <property type="term" value="F:DNA binding"/>
    <property type="evidence" value="ECO:0007669"/>
    <property type="project" value="InterPro"/>
</dbReference>
<organism evidence="2 3">
    <name type="scientific">Caulobacter mirabilis</name>
    <dbReference type="NCBI Taxonomy" id="69666"/>
    <lineage>
        <taxon>Bacteria</taxon>
        <taxon>Pseudomonadati</taxon>
        <taxon>Pseudomonadota</taxon>
        <taxon>Alphaproteobacteria</taxon>
        <taxon>Caulobacterales</taxon>
        <taxon>Caulobacteraceae</taxon>
        <taxon>Caulobacter</taxon>
    </lineage>
</organism>
<evidence type="ECO:0000259" key="1">
    <source>
        <dbReference type="SMART" id="SM00421"/>
    </source>
</evidence>
<evidence type="ECO:0000313" key="3">
    <source>
        <dbReference type="Proteomes" id="UP000228945"/>
    </source>
</evidence>
<dbReference type="InterPro" id="IPR016032">
    <property type="entry name" value="Sig_transdc_resp-reg_C-effctor"/>
</dbReference>